<comment type="caution">
    <text evidence="3">The sequence shown here is derived from an EMBL/GenBank/DDBJ whole genome shotgun (WGS) entry which is preliminary data.</text>
</comment>
<feature type="region of interest" description="Disordered" evidence="1">
    <location>
        <begin position="91"/>
        <end position="208"/>
    </location>
</feature>
<keyword evidence="2" id="KW-1133">Transmembrane helix</keyword>
<proteinExistence type="predicted"/>
<feature type="compositionally biased region" description="Low complexity" evidence="1">
    <location>
        <begin position="100"/>
        <end position="195"/>
    </location>
</feature>
<name>A0ABS5RFY2_9MYCO</name>
<dbReference type="EMBL" id="JAHCLR010000003">
    <property type="protein sequence ID" value="MBS9532569.1"/>
    <property type="molecule type" value="Genomic_DNA"/>
</dbReference>
<keyword evidence="4" id="KW-1185">Reference proteome</keyword>
<organism evidence="3 4">
    <name type="scientific">Mycolicibacter acidiphilus</name>
    <dbReference type="NCBI Taxonomy" id="2835306"/>
    <lineage>
        <taxon>Bacteria</taxon>
        <taxon>Bacillati</taxon>
        <taxon>Actinomycetota</taxon>
        <taxon>Actinomycetes</taxon>
        <taxon>Mycobacteriales</taxon>
        <taxon>Mycobacteriaceae</taxon>
        <taxon>Mycolicibacter</taxon>
    </lineage>
</organism>
<keyword evidence="2" id="KW-0812">Transmembrane</keyword>
<feature type="transmembrane region" description="Helical" evidence="2">
    <location>
        <begin position="59"/>
        <end position="82"/>
    </location>
</feature>
<feature type="compositionally biased region" description="Low complexity" evidence="1">
    <location>
        <begin position="28"/>
        <end position="39"/>
    </location>
</feature>
<evidence type="ECO:0000313" key="3">
    <source>
        <dbReference type="EMBL" id="MBS9532569.1"/>
    </source>
</evidence>
<gene>
    <name evidence="3" type="ORF">KIH27_03090</name>
</gene>
<keyword evidence="2" id="KW-0472">Membrane</keyword>
<protein>
    <submittedName>
        <fullName evidence="3">Uncharacterized protein</fullName>
    </submittedName>
</protein>
<dbReference type="RefSeq" id="WP_214091440.1">
    <property type="nucleotide sequence ID" value="NZ_JAHCLR010000003.1"/>
</dbReference>
<feature type="compositionally biased region" description="Polar residues" evidence="1">
    <location>
        <begin position="10"/>
        <end position="27"/>
    </location>
</feature>
<feature type="region of interest" description="Disordered" evidence="1">
    <location>
        <begin position="1"/>
        <end position="57"/>
    </location>
</feature>
<accession>A0ABS5RFY2</accession>
<sequence length="208" mass="21126">MERYEPPQDPNNEPTQLANAVGGSSNDAYSAPESYYSEYRQPPERIEPPEPAEPPPTPWYLRPVAIVGWGVLSAILITVLVWSMVRLMGKGSDHTPPPASTSVSSTVTSPGAPATEPTAATSQAPDNGTAPAGPAPSSATEAPTTTEAPASTETSTAAPSTSTQTQTPTTTAAPTSTEAPASSAAPTSSAPAPSSRPSEIVIPLPPGL</sequence>
<evidence type="ECO:0000256" key="2">
    <source>
        <dbReference type="SAM" id="Phobius"/>
    </source>
</evidence>
<reference evidence="3 4" key="1">
    <citation type="submission" date="2021-05" db="EMBL/GenBank/DDBJ databases">
        <title>Mycobacterium acidophilum sp. nov., an extremely acid-tolerant member of the genus Mycobacterium.</title>
        <authorList>
            <person name="Xia J."/>
        </authorList>
    </citation>
    <scope>NUCLEOTIDE SEQUENCE [LARGE SCALE GENOMIC DNA]</scope>
    <source>
        <strain evidence="3 4">M1</strain>
    </source>
</reference>
<evidence type="ECO:0000256" key="1">
    <source>
        <dbReference type="SAM" id="MobiDB-lite"/>
    </source>
</evidence>
<dbReference type="Proteomes" id="UP001519535">
    <property type="component" value="Unassembled WGS sequence"/>
</dbReference>
<evidence type="ECO:0000313" key="4">
    <source>
        <dbReference type="Proteomes" id="UP001519535"/>
    </source>
</evidence>